<sequence length="61" mass="6786">MLDNPLSCPGGYIIMVNVNQTVMSCIKAMKTSIHPLGQNYISNNLTMWCMCLCHEVHTVSV</sequence>
<dbReference type="InParanoid" id="A0A0D0DKW2"/>
<protein>
    <submittedName>
        <fullName evidence="1">Uncharacterized protein</fullName>
    </submittedName>
</protein>
<dbReference type="EMBL" id="KN824867">
    <property type="protein sequence ID" value="KIK99172.1"/>
    <property type="molecule type" value="Genomic_DNA"/>
</dbReference>
<proteinExistence type="predicted"/>
<organism evidence="1 2">
    <name type="scientific">Paxillus rubicundulus Ve08.2h10</name>
    <dbReference type="NCBI Taxonomy" id="930991"/>
    <lineage>
        <taxon>Eukaryota</taxon>
        <taxon>Fungi</taxon>
        <taxon>Dikarya</taxon>
        <taxon>Basidiomycota</taxon>
        <taxon>Agaricomycotina</taxon>
        <taxon>Agaricomycetes</taxon>
        <taxon>Agaricomycetidae</taxon>
        <taxon>Boletales</taxon>
        <taxon>Paxilineae</taxon>
        <taxon>Paxillaceae</taxon>
        <taxon>Paxillus</taxon>
    </lineage>
</organism>
<gene>
    <name evidence="1" type="ORF">PAXRUDRAFT_569098</name>
</gene>
<dbReference type="Proteomes" id="UP000054538">
    <property type="component" value="Unassembled WGS sequence"/>
</dbReference>
<name>A0A0D0DKW2_9AGAM</name>
<dbReference type="AlphaFoldDB" id="A0A0D0DKW2"/>
<evidence type="ECO:0000313" key="1">
    <source>
        <dbReference type="EMBL" id="KIK99172.1"/>
    </source>
</evidence>
<reference evidence="1 2" key="1">
    <citation type="submission" date="2014-04" db="EMBL/GenBank/DDBJ databases">
        <authorList>
            <consortium name="DOE Joint Genome Institute"/>
            <person name="Kuo A."/>
            <person name="Kohler A."/>
            <person name="Jargeat P."/>
            <person name="Nagy L.G."/>
            <person name="Floudas D."/>
            <person name="Copeland A."/>
            <person name="Barry K.W."/>
            <person name="Cichocki N."/>
            <person name="Veneault-Fourrey C."/>
            <person name="LaButti K."/>
            <person name="Lindquist E.A."/>
            <person name="Lipzen A."/>
            <person name="Lundell T."/>
            <person name="Morin E."/>
            <person name="Murat C."/>
            <person name="Sun H."/>
            <person name="Tunlid A."/>
            <person name="Henrissat B."/>
            <person name="Grigoriev I.V."/>
            <person name="Hibbett D.S."/>
            <person name="Martin F."/>
            <person name="Nordberg H.P."/>
            <person name="Cantor M.N."/>
            <person name="Hua S.X."/>
        </authorList>
    </citation>
    <scope>NUCLEOTIDE SEQUENCE [LARGE SCALE GENOMIC DNA]</scope>
    <source>
        <strain evidence="1 2">Ve08.2h10</strain>
    </source>
</reference>
<dbReference type="HOGENOM" id="CLU_2923330_0_0_1"/>
<keyword evidence="2" id="KW-1185">Reference proteome</keyword>
<accession>A0A0D0DKW2</accession>
<evidence type="ECO:0000313" key="2">
    <source>
        <dbReference type="Proteomes" id="UP000054538"/>
    </source>
</evidence>
<reference evidence="2" key="2">
    <citation type="submission" date="2015-01" db="EMBL/GenBank/DDBJ databases">
        <title>Evolutionary Origins and Diversification of the Mycorrhizal Mutualists.</title>
        <authorList>
            <consortium name="DOE Joint Genome Institute"/>
            <consortium name="Mycorrhizal Genomics Consortium"/>
            <person name="Kohler A."/>
            <person name="Kuo A."/>
            <person name="Nagy L.G."/>
            <person name="Floudas D."/>
            <person name="Copeland A."/>
            <person name="Barry K.W."/>
            <person name="Cichocki N."/>
            <person name="Veneault-Fourrey C."/>
            <person name="LaButti K."/>
            <person name="Lindquist E.A."/>
            <person name="Lipzen A."/>
            <person name="Lundell T."/>
            <person name="Morin E."/>
            <person name="Murat C."/>
            <person name="Riley R."/>
            <person name="Ohm R."/>
            <person name="Sun H."/>
            <person name="Tunlid A."/>
            <person name="Henrissat B."/>
            <person name="Grigoriev I.V."/>
            <person name="Hibbett D.S."/>
            <person name="Martin F."/>
        </authorList>
    </citation>
    <scope>NUCLEOTIDE SEQUENCE [LARGE SCALE GENOMIC DNA]</scope>
    <source>
        <strain evidence="2">Ve08.2h10</strain>
    </source>
</reference>